<dbReference type="eggNOG" id="COG5635">
    <property type="taxonomic scope" value="Bacteria"/>
</dbReference>
<name>A1BGI7_CHLPD</name>
<evidence type="ECO:0000259" key="1">
    <source>
        <dbReference type="Pfam" id="PF03781"/>
    </source>
</evidence>
<dbReference type="InterPro" id="IPR005532">
    <property type="entry name" value="SUMF_dom"/>
</dbReference>
<dbReference type="GO" id="GO:0120147">
    <property type="term" value="F:formylglycine-generating oxidase activity"/>
    <property type="evidence" value="ECO:0007669"/>
    <property type="project" value="TreeGrafter"/>
</dbReference>
<evidence type="ECO:0000313" key="3">
    <source>
        <dbReference type="Proteomes" id="UP000008701"/>
    </source>
</evidence>
<dbReference type="InterPro" id="IPR051043">
    <property type="entry name" value="Sulfatase_Mod_Factor_Kinase"/>
</dbReference>
<dbReference type="Proteomes" id="UP000008701">
    <property type="component" value="Chromosome"/>
</dbReference>
<sequence length="742" mass="85291">MEKIIEAVLALIPFGKWLELIGLNKETSAILSLIVTATLGYVVVKGLKSFQKWRDVVKAAKDLKPEFDYFSIKDLSRIFIQTKATRVSPNRFDNPDEAYKHGWNPYALIDYMLKTSFNEKVESEKFYLVLADSGMGKTAFMVNLYLKNYSIYNFFSRNKYAMTLLRFQSPDKNKPVDILERLKSIKQEDIKNTILLLDGLDEDPFIISRDSAVSDEEAFNKRIDQIVSATRIYKDVVITCRTQYFPQQETDAYELHVRKPDGKGMYKLQKYYIFPFSDSDIQKYLDRKYGVFRFWNTEKKKSAQLIAKDNKSLLARPMLMNYIDYLVEENNIYTCTSQVYHVLIEKWLKREADKWKSEAEKKAFIDNLRKLSMSVALEIYHNWRSDGKLSIPKNRAKEIADEYNITLSADEVHGKSLLTCDAYLNWKFAHKSILEYFIAKQAAEDTGFAVKLQFAGMNMTRKFCSEFGLSSLIESNYVLIRGDEFTMGSPKHEVDRSDNETEHQVKLSDYYLCKYAVTVADFKRFAEEIGYTTDAETAGSSSVFDGKAWNKKVGINWRHGVSESLRSAGEYNHPVLHVSWNDAVAYAGWLSLQTGKSFRLPTEAEWEYACRAGKGEPFSTGENLTTDQANYDGNYPYNGNRKGVFRGTTIACDALEPNALGLYNMHGNVWEWCSDRYGDKYYDECKAKGIVENPVGPETGSLRVLRGGSWFNYARICRSAYRDGDSPDYRSDDAGFRLAFVP</sequence>
<organism evidence="2 3">
    <name type="scientific">Chlorobium phaeobacteroides (strain DSM 266 / SMG 266 / 2430)</name>
    <dbReference type="NCBI Taxonomy" id="290317"/>
    <lineage>
        <taxon>Bacteria</taxon>
        <taxon>Pseudomonadati</taxon>
        <taxon>Chlorobiota</taxon>
        <taxon>Chlorobiia</taxon>
        <taxon>Chlorobiales</taxon>
        <taxon>Chlorobiaceae</taxon>
        <taxon>Chlorobium/Pelodictyon group</taxon>
        <taxon>Chlorobium</taxon>
    </lineage>
</organism>
<dbReference type="InterPro" id="IPR042095">
    <property type="entry name" value="SUMF_sf"/>
</dbReference>
<reference evidence="2 3" key="1">
    <citation type="submission" date="2006-12" db="EMBL/GenBank/DDBJ databases">
        <title>Complete sequence of Chlorobium phaeobacteroides DSM 266.</title>
        <authorList>
            <consortium name="US DOE Joint Genome Institute"/>
            <person name="Copeland A."/>
            <person name="Lucas S."/>
            <person name="Lapidus A."/>
            <person name="Barry K."/>
            <person name="Detter J.C."/>
            <person name="Glavina del Rio T."/>
            <person name="Hammon N."/>
            <person name="Israni S."/>
            <person name="Pitluck S."/>
            <person name="Goltsman E."/>
            <person name="Schmutz J."/>
            <person name="Larimer F."/>
            <person name="Land M."/>
            <person name="Hauser L."/>
            <person name="Mikhailova N."/>
            <person name="Li T."/>
            <person name="Overmann J."/>
            <person name="Bryant D.A."/>
            <person name="Richardson P."/>
        </authorList>
    </citation>
    <scope>NUCLEOTIDE SEQUENCE [LARGE SCALE GENOMIC DNA]</scope>
    <source>
        <strain evidence="2 3">DSM 266</strain>
    </source>
</reference>
<dbReference type="STRING" id="290317.Cpha266_1490"/>
<gene>
    <name evidence="2" type="ordered locus">Cpha266_1490</name>
</gene>
<dbReference type="InterPro" id="IPR016187">
    <property type="entry name" value="CTDL_fold"/>
</dbReference>
<feature type="domain" description="Sulfatase-modifying factor enzyme-like" evidence="1">
    <location>
        <begin position="476"/>
        <end position="739"/>
    </location>
</feature>
<dbReference type="RefSeq" id="WP_011745326.1">
    <property type="nucleotide sequence ID" value="NC_008639.1"/>
</dbReference>
<dbReference type="Pfam" id="PF03781">
    <property type="entry name" value="FGE-sulfatase"/>
    <property type="match status" value="1"/>
</dbReference>
<dbReference type="KEGG" id="cph:Cpha266_1490"/>
<dbReference type="AlphaFoldDB" id="A1BGI7"/>
<dbReference type="EMBL" id="CP000492">
    <property type="protein sequence ID" value="ABL65514.1"/>
    <property type="molecule type" value="Genomic_DNA"/>
</dbReference>
<proteinExistence type="predicted"/>
<dbReference type="PANTHER" id="PTHR23150">
    <property type="entry name" value="SULFATASE MODIFYING FACTOR 1, 2"/>
    <property type="match status" value="1"/>
</dbReference>
<protein>
    <recommendedName>
        <fullName evidence="1">Sulfatase-modifying factor enzyme-like domain-containing protein</fullName>
    </recommendedName>
</protein>
<dbReference type="SUPFAM" id="SSF56436">
    <property type="entry name" value="C-type lectin-like"/>
    <property type="match status" value="1"/>
</dbReference>
<dbReference type="HOGENOM" id="CLU_370366_0_0_10"/>
<accession>A1BGI7</accession>
<dbReference type="eggNOG" id="COG1262">
    <property type="taxonomic scope" value="Bacteria"/>
</dbReference>
<keyword evidence="3" id="KW-1185">Reference proteome</keyword>
<evidence type="ECO:0000313" key="2">
    <source>
        <dbReference type="EMBL" id="ABL65514.1"/>
    </source>
</evidence>
<dbReference type="PANTHER" id="PTHR23150:SF19">
    <property type="entry name" value="FORMYLGLYCINE-GENERATING ENZYME"/>
    <property type="match status" value="1"/>
</dbReference>
<dbReference type="Gene3D" id="3.90.1580.10">
    <property type="entry name" value="paralog of FGE (formylglycine-generating enzyme)"/>
    <property type="match status" value="1"/>
</dbReference>